<dbReference type="CDD" id="cd05782">
    <property type="entry name" value="DNA_polB_like1_exo"/>
    <property type="match status" value="1"/>
</dbReference>
<comment type="caution">
    <text evidence="2">The sequence shown here is derived from an EMBL/GenBank/DDBJ whole genome shotgun (WGS) entry which is preliminary data.</text>
</comment>
<dbReference type="RefSeq" id="WP_102072920.1">
    <property type="nucleotide sequence ID" value="NZ_PDNW01000003.1"/>
</dbReference>
<proteinExistence type="predicted"/>
<dbReference type="Proteomes" id="UP000234190">
    <property type="component" value="Unassembled WGS sequence"/>
</dbReference>
<keyword evidence="3" id="KW-1185">Reference proteome</keyword>
<dbReference type="Pfam" id="PF10108">
    <property type="entry name" value="DNA_pol_B_exo2"/>
    <property type="match status" value="1"/>
</dbReference>
<dbReference type="GO" id="GO:0003676">
    <property type="term" value="F:nucleic acid binding"/>
    <property type="evidence" value="ECO:0007669"/>
    <property type="project" value="InterPro"/>
</dbReference>
<dbReference type="InterPro" id="IPR019288">
    <property type="entry name" value="3'-5'_exonuclease_PolB-like"/>
</dbReference>
<name>A0A2N4U7H1_9BURK</name>
<evidence type="ECO:0000313" key="2">
    <source>
        <dbReference type="EMBL" id="PLC50966.1"/>
    </source>
</evidence>
<dbReference type="InterPro" id="IPR036397">
    <property type="entry name" value="RNaseH_sf"/>
</dbReference>
<dbReference type="EMBL" id="PDNW01000003">
    <property type="protein sequence ID" value="PLC50966.1"/>
    <property type="molecule type" value="Genomic_DNA"/>
</dbReference>
<dbReference type="OrthoDB" id="13288at2"/>
<gene>
    <name evidence="2" type="ORF">CR159_05060</name>
</gene>
<evidence type="ECO:0000313" key="3">
    <source>
        <dbReference type="Proteomes" id="UP000234190"/>
    </source>
</evidence>
<dbReference type="InterPro" id="IPR012337">
    <property type="entry name" value="RNaseH-like_sf"/>
</dbReference>
<feature type="domain" description="Predicted 3'-5' exonuclease PolB-like" evidence="1">
    <location>
        <begin position="48"/>
        <end position="257"/>
    </location>
</feature>
<dbReference type="Gene3D" id="3.30.420.10">
    <property type="entry name" value="Ribonuclease H-like superfamily/Ribonuclease H"/>
    <property type="match status" value="1"/>
</dbReference>
<protein>
    <submittedName>
        <fullName evidence="2">3'-5' exonuclease</fullName>
    </submittedName>
</protein>
<keyword evidence="2" id="KW-0540">Nuclease</keyword>
<dbReference type="AlphaFoldDB" id="A0A2N4U7H1"/>
<sequence>MTPSLVFDLETIPDAAGLRRLNPHWDASLTDTQVIEMALAARRESHGTDFLPLHLHKVAVIGCVFRDDQGFRVKTLGKADDTEGVLLAGFFKTIERYTPRLISWNGSGFDLPVLHYRSLINAVPAPRYWDMGEDDRDFKYNNYISRYHSRHIDLMDVLAKYNGRANAPLDDLAKLCGFPGKLGMDGGQVWQAWADGKADEVRAYCETDVVNTWLVYCRFRFLKGELDRASYDAEVQLVRDTLQASDAAHWKEYLAAWGDPA</sequence>
<dbReference type="GO" id="GO:0004527">
    <property type="term" value="F:exonuclease activity"/>
    <property type="evidence" value="ECO:0007669"/>
    <property type="project" value="UniProtKB-KW"/>
</dbReference>
<dbReference type="SUPFAM" id="SSF53098">
    <property type="entry name" value="Ribonuclease H-like"/>
    <property type="match status" value="1"/>
</dbReference>
<keyword evidence="2" id="KW-0378">Hydrolase</keyword>
<organism evidence="2 3">
    <name type="scientific">Pollutimonas subterranea</name>
    <dbReference type="NCBI Taxonomy" id="2045210"/>
    <lineage>
        <taxon>Bacteria</taxon>
        <taxon>Pseudomonadati</taxon>
        <taxon>Pseudomonadota</taxon>
        <taxon>Betaproteobacteria</taxon>
        <taxon>Burkholderiales</taxon>
        <taxon>Alcaligenaceae</taxon>
        <taxon>Pollutimonas</taxon>
    </lineage>
</organism>
<accession>A0A2N4U7H1</accession>
<reference evidence="2 3" key="1">
    <citation type="submission" date="2017-10" db="EMBL/GenBank/DDBJ databases">
        <title>Two draft genome sequences of Pusillimonas sp. strains isolated from a nitrate- and radionuclide-contaminated groundwater in Russia.</title>
        <authorList>
            <person name="Grouzdev D.S."/>
            <person name="Tourova T.P."/>
            <person name="Goeva M.A."/>
            <person name="Babich T.L."/>
            <person name="Sokolova D.S."/>
            <person name="Abdullin R."/>
            <person name="Poltaraus A.B."/>
            <person name="Toshchakov S.V."/>
            <person name="Nazina T.N."/>
        </authorList>
    </citation>
    <scope>NUCLEOTIDE SEQUENCE [LARGE SCALE GENOMIC DNA]</scope>
    <source>
        <strain evidence="2 3">JR1/69-3-13</strain>
    </source>
</reference>
<evidence type="ECO:0000259" key="1">
    <source>
        <dbReference type="Pfam" id="PF10108"/>
    </source>
</evidence>
<keyword evidence="2" id="KW-0269">Exonuclease</keyword>